<dbReference type="GO" id="GO:0015562">
    <property type="term" value="F:efflux transmembrane transporter activity"/>
    <property type="evidence" value="ECO:0007669"/>
    <property type="project" value="InterPro"/>
</dbReference>
<feature type="region of interest" description="Disordered" evidence="3">
    <location>
        <begin position="543"/>
        <end position="564"/>
    </location>
</feature>
<dbReference type="SUPFAM" id="SSF56954">
    <property type="entry name" value="Outer membrane efflux proteins (OEP)"/>
    <property type="match status" value="1"/>
</dbReference>
<proteinExistence type="inferred from homology"/>
<evidence type="ECO:0000256" key="2">
    <source>
        <dbReference type="RuleBase" id="RU362097"/>
    </source>
</evidence>
<dbReference type="InterPro" id="IPR003423">
    <property type="entry name" value="OMP_efflux"/>
</dbReference>
<dbReference type="PANTHER" id="PTHR30203:SF33">
    <property type="entry name" value="BLR4455 PROTEIN"/>
    <property type="match status" value="1"/>
</dbReference>
<dbReference type="HOGENOM" id="CLU_012817_13_1_6"/>
<evidence type="ECO:0000313" key="5">
    <source>
        <dbReference type="Proteomes" id="UP000002964"/>
    </source>
</evidence>
<dbReference type="NCBIfam" id="TIGR01845">
    <property type="entry name" value="outer_NodT"/>
    <property type="match status" value="1"/>
</dbReference>
<evidence type="ECO:0000256" key="1">
    <source>
        <dbReference type="ARBA" id="ARBA00007613"/>
    </source>
</evidence>
<reference evidence="4 5" key="2">
    <citation type="submission" date="2011-11" db="EMBL/GenBank/DDBJ databases">
        <authorList>
            <consortium name="US DOE Joint Genome Institute"/>
            <person name="Lucas S."/>
            <person name="Han J."/>
            <person name="Lapidus A."/>
            <person name="Cheng J.-F."/>
            <person name="Goodwin L."/>
            <person name="Pitluck S."/>
            <person name="Peters L."/>
            <person name="Ovchinnikova G."/>
            <person name="Zhang X."/>
            <person name="Detter J.C."/>
            <person name="Han C."/>
            <person name="Tapia R."/>
            <person name="Land M."/>
            <person name="Hauser L."/>
            <person name="Kyrpides N."/>
            <person name="Ivanova N."/>
            <person name="Pagani I."/>
            <person name="Vogl K."/>
            <person name="Liu Z."/>
            <person name="Overmann J."/>
            <person name="Frigaard N.-U."/>
            <person name="Bryant D."/>
            <person name="Woyke T."/>
        </authorList>
    </citation>
    <scope>NUCLEOTIDE SEQUENCE [LARGE SCALE GENOMIC DNA]</scope>
    <source>
        <strain evidence="4 5">970</strain>
    </source>
</reference>
<protein>
    <submittedName>
        <fullName evidence="4">Efflux transporter, outer membrane factor lipoprotein, NodT family</fullName>
    </submittedName>
</protein>
<comment type="subcellular location">
    <subcellularLocation>
        <location evidence="2">Cell outer membrane</location>
        <topology evidence="2">Lipid-anchor</topology>
    </subcellularLocation>
</comment>
<dbReference type="GO" id="GO:0009279">
    <property type="term" value="C:cell outer membrane"/>
    <property type="evidence" value="ECO:0007669"/>
    <property type="project" value="UniProtKB-SubCell"/>
</dbReference>
<feature type="region of interest" description="Disordered" evidence="3">
    <location>
        <begin position="665"/>
        <end position="685"/>
    </location>
</feature>
<comment type="similarity">
    <text evidence="1 2">Belongs to the outer membrane factor (OMF) (TC 1.B.17) family.</text>
</comment>
<dbReference type="Gene3D" id="2.20.200.10">
    <property type="entry name" value="Outer membrane efflux proteins (OEP)"/>
    <property type="match status" value="1"/>
</dbReference>
<dbReference type="EMBL" id="JH603168">
    <property type="protein sequence ID" value="EIC23426.1"/>
    <property type="molecule type" value="Genomic_DNA"/>
</dbReference>
<dbReference type="PANTHER" id="PTHR30203">
    <property type="entry name" value="OUTER MEMBRANE CATION EFFLUX PROTEIN"/>
    <property type="match status" value="1"/>
</dbReference>
<dbReference type="OrthoDB" id="9770517at2"/>
<sequence length="685" mass="76356">MGRLRTMGILTQEQGLTPLLRCPPTGFMAGGRRCARFSWALRATLLVLVVALLSGCAIKRPRYDTPDIPLTDAYENPLLRDGEVWEPTPGEAALAYWWRLLDNEDLNRLIDRAIANDPDLRIASQRVMQALARASQAEGGRLPEVSAPARYEYESPDGGAGSRARGEDLVTRETYQAGLRADWRVDLWGELKSLSESADYDLWRAVFDYDERVRQLTSDVTRAFIDYLVLNDRMRVAFDTEKVLGQMLNGMAKRLESGDATLIDVEKQRTAVKGSQADKPAIALERERVRNRIVVLVGAMSDSVKLPIYGLDMLDKPRVKPGIPAALLLQRPDVRAVEAGLLAADADIDVARARILPPLDLTGEIGYGSEFIEEIFMPHTLFTRFIANLSATVFDAGRRKREVDYSRAVYEELLETYVKVLYGASIEVEGALASIEKTEKRLGLQREATKAARSAWTNSQEAYLAGGIDYLTWLDTARTYHRYMDDLYIFNGDNYRSYVDLFASLGGGAPRRAPLPGDGDRPKLELASVLSGKAPPLTITTKWPPSDGWYENKPPRKGGGRLGEDPNEWLVSLSGIHAREGLEATWRDLMNRFPELVDGHALLALQPIPTVAPEGRAATWYKLAVEVFTTKQEARDWCSALRKQQTRCDVIENEQPETAVAGRFPWPDPLRELPAAGKGPDLNVK</sequence>
<dbReference type="eggNOG" id="COG1538">
    <property type="taxonomic scope" value="Bacteria"/>
</dbReference>
<evidence type="ECO:0000313" key="4">
    <source>
        <dbReference type="EMBL" id="EIC23426.1"/>
    </source>
</evidence>
<dbReference type="InterPro" id="IPR010131">
    <property type="entry name" value="MdtP/NodT-like"/>
</dbReference>
<reference evidence="5" key="1">
    <citation type="submission" date="2011-06" db="EMBL/GenBank/DDBJ databases">
        <authorList>
            <consortium name="US DOE Joint Genome Institute (JGI-PGF)"/>
            <person name="Lucas S."/>
            <person name="Han J."/>
            <person name="Lapidus A."/>
            <person name="Cheng J.-F."/>
            <person name="Goodwin L."/>
            <person name="Pitluck S."/>
            <person name="Peters L."/>
            <person name="Land M.L."/>
            <person name="Hauser L."/>
            <person name="Vogl K."/>
            <person name="Liu Z."/>
            <person name="Overmann J."/>
            <person name="Frigaard N.-U."/>
            <person name="Bryant D.A."/>
            <person name="Woyke T.J."/>
        </authorList>
    </citation>
    <scope>NUCLEOTIDE SEQUENCE [LARGE SCALE GENOMIC DNA]</scope>
    <source>
        <strain evidence="5">970</strain>
    </source>
</reference>
<organism evidence="4 5">
    <name type="scientific">Thiorhodovibrio frisius</name>
    <dbReference type="NCBI Taxonomy" id="631362"/>
    <lineage>
        <taxon>Bacteria</taxon>
        <taxon>Pseudomonadati</taxon>
        <taxon>Pseudomonadota</taxon>
        <taxon>Gammaproteobacteria</taxon>
        <taxon>Chromatiales</taxon>
        <taxon>Chromatiaceae</taxon>
        <taxon>Thiorhodovibrio</taxon>
    </lineage>
</organism>
<keyword evidence="2" id="KW-0472">Membrane</keyword>
<dbReference type="Gene3D" id="1.20.1600.10">
    <property type="entry name" value="Outer membrane efflux proteins (OEP)"/>
    <property type="match status" value="1"/>
</dbReference>
<keyword evidence="2" id="KW-0812">Transmembrane</keyword>
<keyword evidence="2" id="KW-1134">Transmembrane beta strand</keyword>
<dbReference type="STRING" id="631362.Thi970DRAFT_01091"/>
<dbReference type="Pfam" id="PF02321">
    <property type="entry name" value="OEP"/>
    <property type="match status" value="2"/>
</dbReference>
<name>H8YYA0_9GAMM</name>
<dbReference type="AlphaFoldDB" id="H8YYA0"/>
<keyword evidence="5" id="KW-1185">Reference proteome</keyword>
<keyword evidence="2" id="KW-0564">Palmitate</keyword>
<gene>
    <name evidence="4" type="ORF">Thi970DRAFT_01091</name>
</gene>
<accession>H8YYA0</accession>
<keyword evidence="2 4" id="KW-0449">Lipoprotein</keyword>
<evidence type="ECO:0000256" key="3">
    <source>
        <dbReference type="SAM" id="MobiDB-lite"/>
    </source>
</evidence>
<dbReference type="Proteomes" id="UP000002964">
    <property type="component" value="Unassembled WGS sequence"/>
</dbReference>